<evidence type="ECO:0000256" key="1">
    <source>
        <dbReference type="SAM" id="MobiDB-lite"/>
    </source>
</evidence>
<dbReference type="AlphaFoldDB" id="J3N1D2"/>
<proteinExistence type="predicted"/>
<feature type="region of interest" description="Disordered" evidence="1">
    <location>
        <begin position="1"/>
        <end position="32"/>
    </location>
</feature>
<reference evidence="2" key="1">
    <citation type="journal article" date="2013" name="Nat. Commun.">
        <title>Whole-genome sequencing of Oryza brachyantha reveals mechanisms underlying Oryza genome evolution.</title>
        <authorList>
            <person name="Chen J."/>
            <person name="Huang Q."/>
            <person name="Gao D."/>
            <person name="Wang J."/>
            <person name="Lang Y."/>
            <person name="Liu T."/>
            <person name="Li B."/>
            <person name="Bai Z."/>
            <person name="Luis Goicoechea J."/>
            <person name="Liang C."/>
            <person name="Chen C."/>
            <person name="Zhang W."/>
            <person name="Sun S."/>
            <person name="Liao Y."/>
            <person name="Zhang X."/>
            <person name="Yang L."/>
            <person name="Song C."/>
            <person name="Wang M."/>
            <person name="Shi J."/>
            <person name="Liu G."/>
            <person name="Liu J."/>
            <person name="Zhou H."/>
            <person name="Zhou W."/>
            <person name="Yu Q."/>
            <person name="An N."/>
            <person name="Chen Y."/>
            <person name="Cai Q."/>
            <person name="Wang B."/>
            <person name="Liu B."/>
            <person name="Min J."/>
            <person name="Huang Y."/>
            <person name="Wu H."/>
            <person name="Li Z."/>
            <person name="Zhang Y."/>
            <person name="Yin Y."/>
            <person name="Song W."/>
            <person name="Jiang J."/>
            <person name="Jackson S.A."/>
            <person name="Wing R.A."/>
            <person name="Wang J."/>
            <person name="Chen M."/>
        </authorList>
    </citation>
    <scope>NUCLEOTIDE SEQUENCE [LARGE SCALE GENOMIC DNA]</scope>
    <source>
        <strain evidence="2">cv. IRGC 101232</strain>
    </source>
</reference>
<sequence>MERMARDGGVRRSAVEMRGGGDDQKKEGGGAARWIYGGGRRVREVVLAAGTGAEEAGRRHDGGGGGQPRRDEQLAARDAVRRRAGVGAGWKKGTGLTGGDHVSVSQEERGGGLDLGAPAGCGLG</sequence>
<dbReference type="EnsemblPlants" id="OB10G13300.1">
    <property type="protein sequence ID" value="OB10G13300.1"/>
    <property type="gene ID" value="OB10G13300"/>
</dbReference>
<evidence type="ECO:0008006" key="4">
    <source>
        <dbReference type="Google" id="ProtNLM"/>
    </source>
</evidence>
<keyword evidence="3" id="KW-1185">Reference proteome</keyword>
<evidence type="ECO:0000313" key="3">
    <source>
        <dbReference type="Proteomes" id="UP000006038"/>
    </source>
</evidence>
<name>J3N1D2_ORYBR</name>
<feature type="compositionally biased region" description="Basic and acidic residues" evidence="1">
    <location>
        <begin position="1"/>
        <end position="28"/>
    </location>
</feature>
<evidence type="ECO:0000313" key="2">
    <source>
        <dbReference type="EnsemblPlants" id="OB10G13300.1"/>
    </source>
</evidence>
<reference evidence="2" key="2">
    <citation type="submission" date="2013-04" db="UniProtKB">
        <authorList>
            <consortium name="EnsemblPlants"/>
        </authorList>
    </citation>
    <scope>IDENTIFICATION</scope>
</reference>
<dbReference type="Gramene" id="OB10G13300.1">
    <property type="protein sequence ID" value="OB10G13300.1"/>
    <property type="gene ID" value="OB10G13300"/>
</dbReference>
<dbReference type="Proteomes" id="UP000006038">
    <property type="component" value="Chromosome 10"/>
</dbReference>
<feature type="compositionally biased region" description="Basic and acidic residues" evidence="1">
    <location>
        <begin position="55"/>
        <end position="81"/>
    </location>
</feature>
<dbReference type="HOGENOM" id="CLU_2007433_0_0_1"/>
<feature type="region of interest" description="Disordered" evidence="1">
    <location>
        <begin position="49"/>
        <end position="124"/>
    </location>
</feature>
<protein>
    <recommendedName>
        <fullName evidence="4">DUF834 domain-containing protein</fullName>
    </recommendedName>
</protein>
<organism evidence="2">
    <name type="scientific">Oryza brachyantha</name>
    <name type="common">malo sina</name>
    <dbReference type="NCBI Taxonomy" id="4533"/>
    <lineage>
        <taxon>Eukaryota</taxon>
        <taxon>Viridiplantae</taxon>
        <taxon>Streptophyta</taxon>
        <taxon>Embryophyta</taxon>
        <taxon>Tracheophyta</taxon>
        <taxon>Spermatophyta</taxon>
        <taxon>Magnoliopsida</taxon>
        <taxon>Liliopsida</taxon>
        <taxon>Poales</taxon>
        <taxon>Poaceae</taxon>
        <taxon>BOP clade</taxon>
        <taxon>Oryzoideae</taxon>
        <taxon>Oryzeae</taxon>
        <taxon>Oryzinae</taxon>
        <taxon>Oryza</taxon>
    </lineage>
</organism>
<accession>J3N1D2</accession>
<feature type="compositionally biased region" description="Gly residues" evidence="1">
    <location>
        <begin position="86"/>
        <end position="98"/>
    </location>
</feature>